<evidence type="ECO:0000313" key="3">
    <source>
        <dbReference type="EMBL" id="RAW24442.1"/>
    </source>
</evidence>
<keyword evidence="2" id="KW-0472">Membrane</keyword>
<evidence type="ECO:0000256" key="1">
    <source>
        <dbReference type="SAM" id="MobiDB-lite"/>
    </source>
</evidence>
<evidence type="ECO:0000256" key="2">
    <source>
        <dbReference type="SAM" id="Phobius"/>
    </source>
</evidence>
<gene>
    <name evidence="3" type="ORF">PC110_g19128</name>
</gene>
<dbReference type="EMBL" id="MJFZ01000884">
    <property type="protein sequence ID" value="RAW24442.1"/>
    <property type="molecule type" value="Genomic_DNA"/>
</dbReference>
<dbReference type="VEuPathDB" id="FungiDB:PC110_g19128"/>
<feature type="transmembrane region" description="Helical" evidence="2">
    <location>
        <begin position="263"/>
        <end position="282"/>
    </location>
</feature>
<keyword evidence="2" id="KW-1133">Transmembrane helix</keyword>
<proteinExistence type="predicted"/>
<keyword evidence="2" id="KW-0812">Transmembrane</keyword>
<feature type="compositionally biased region" description="Basic and acidic residues" evidence="1">
    <location>
        <begin position="382"/>
        <end position="401"/>
    </location>
</feature>
<sequence length="424" mass="46862">MVKPTTDASSEVEVSEKTGQPILWNGQNWEYYKKLMELMVRKKNVVLYKIMKVIFSTICTDMGQQLMELADGSEMWKYMRDRFEGTSNDQTRTMTKRQLHAQIEAATCKPSGNVEGHPNFMYRLKMRLKTVGMTIDDAAFCGMLASSLPSNKRFDRLGGLVDTSMDCVNTPEKVVEMAITFDKANKADSHLSRSFGNGNRQSGNNQQPAQNGDGSGGKKFSNKDNNVKKSSGNMKKTCATVAGLRAINVAIPAVTARMLMTEVLPVVVLLVVVEGLPVVAAARECRRTSRRPRDSLMSYYFPDRTSSGRSDYDLPAVGRDGARDANDDSEGEDVDMPEVALTSPSSTREPWHSNPLPTFSDDIVLPPEQPRAAAPGNGGDAEPGKDRAGEPTTIHENDGKAAEEMTRWLYLYGGQPKLMEKNRR</sequence>
<feature type="compositionally biased region" description="Low complexity" evidence="1">
    <location>
        <begin position="192"/>
        <end position="207"/>
    </location>
</feature>
<reference evidence="3 4" key="1">
    <citation type="submission" date="2018-01" db="EMBL/GenBank/DDBJ databases">
        <title>Draft genome of the strawberry crown rot pathogen Phytophthora cactorum.</title>
        <authorList>
            <person name="Armitage A.D."/>
            <person name="Lysoe E."/>
            <person name="Nellist C.F."/>
            <person name="Harrison R.J."/>
            <person name="Brurberg M.B."/>
        </authorList>
    </citation>
    <scope>NUCLEOTIDE SEQUENCE [LARGE SCALE GENOMIC DNA]</scope>
    <source>
        <strain evidence="3 4">10300</strain>
    </source>
</reference>
<feature type="region of interest" description="Disordered" evidence="1">
    <location>
        <begin position="297"/>
        <end position="401"/>
    </location>
</feature>
<feature type="compositionally biased region" description="Acidic residues" evidence="1">
    <location>
        <begin position="327"/>
        <end position="336"/>
    </location>
</feature>
<evidence type="ECO:0000313" key="4">
    <source>
        <dbReference type="Proteomes" id="UP000251314"/>
    </source>
</evidence>
<keyword evidence="4" id="KW-1185">Reference proteome</keyword>
<organism evidence="3 4">
    <name type="scientific">Phytophthora cactorum</name>
    <dbReference type="NCBI Taxonomy" id="29920"/>
    <lineage>
        <taxon>Eukaryota</taxon>
        <taxon>Sar</taxon>
        <taxon>Stramenopiles</taxon>
        <taxon>Oomycota</taxon>
        <taxon>Peronosporomycetes</taxon>
        <taxon>Peronosporales</taxon>
        <taxon>Peronosporaceae</taxon>
        <taxon>Phytophthora</taxon>
    </lineage>
</organism>
<dbReference type="OrthoDB" id="119949at2759"/>
<dbReference type="Pfam" id="PF14223">
    <property type="entry name" value="Retrotran_gag_2"/>
    <property type="match status" value="1"/>
</dbReference>
<name>A0A329RMD4_9STRA</name>
<comment type="caution">
    <text evidence="3">The sequence shown here is derived from an EMBL/GenBank/DDBJ whole genome shotgun (WGS) entry which is preliminary data.</text>
</comment>
<dbReference type="AlphaFoldDB" id="A0A329RMD4"/>
<protein>
    <submittedName>
        <fullName evidence="3">Uncharacterized protein</fullName>
    </submittedName>
</protein>
<feature type="region of interest" description="Disordered" evidence="1">
    <location>
        <begin position="190"/>
        <end position="232"/>
    </location>
</feature>
<accession>A0A329RMD4</accession>
<dbReference type="Proteomes" id="UP000251314">
    <property type="component" value="Unassembled WGS sequence"/>
</dbReference>